<accession>A0A6L8V4H5</accession>
<protein>
    <submittedName>
        <fullName evidence="2">Uncharacterized protein</fullName>
    </submittedName>
</protein>
<gene>
    <name evidence="2" type="ORF">GQF01_24705</name>
</gene>
<keyword evidence="3" id="KW-1185">Reference proteome</keyword>
<evidence type="ECO:0000313" key="2">
    <source>
        <dbReference type="EMBL" id="MZQ85323.1"/>
    </source>
</evidence>
<name>A0A6L8V4H5_9BACL</name>
<feature type="region of interest" description="Disordered" evidence="1">
    <location>
        <begin position="1"/>
        <end position="25"/>
    </location>
</feature>
<comment type="caution">
    <text evidence="2">The sequence shown here is derived from an EMBL/GenBank/DDBJ whole genome shotgun (WGS) entry which is preliminary data.</text>
</comment>
<sequence length="59" mass="6486">MDKEEIKALEPKYTGNERHLTEGEAEGIVHDPNYKNEEDDPAGVDAVTAGLAFGVTRRT</sequence>
<dbReference type="RefSeq" id="WP_145662629.1">
    <property type="nucleotide sequence ID" value="NZ_WTUZ01000022.1"/>
</dbReference>
<evidence type="ECO:0000256" key="1">
    <source>
        <dbReference type="SAM" id="MobiDB-lite"/>
    </source>
</evidence>
<reference evidence="2 3" key="1">
    <citation type="submission" date="2019-12" db="EMBL/GenBank/DDBJ databases">
        <title>Paenibacillus sp. nov. sp. isolated from soil.</title>
        <authorList>
            <person name="Kim J."/>
            <person name="Jeong S.E."/>
            <person name="Jung H.S."/>
            <person name="Jeon C.O."/>
        </authorList>
    </citation>
    <scope>NUCLEOTIDE SEQUENCE [LARGE SCALE GENOMIC DNA]</scope>
    <source>
        <strain evidence="2 3">5J-6</strain>
    </source>
</reference>
<evidence type="ECO:0000313" key="3">
    <source>
        <dbReference type="Proteomes" id="UP000481087"/>
    </source>
</evidence>
<dbReference type="AlphaFoldDB" id="A0A6L8V4H5"/>
<dbReference type="Proteomes" id="UP000481087">
    <property type="component" value="Unassembled WGS sequence"/>
</dbReference>
<organism evidence="2 3">
    <name type="scientific">Paenibacillus silvestris</name>
    <dbReference type="NCBI Taxonomy" id="2606219"/>
    <lineage>
        <taxon>Bacteria</taxon>
        <taxon>Bacillati</taxon>
        <taxon>Bacillota</taxon>
        <taxon>Bacilli</taxon>
        <taxon>Bacillales</taxon>
        <taxon>Paenibacillaceae</taxon>
        <taxon>Paenibacillus</taxon>
    </lineage>
</organism>
<proteinExistence type="predicted"/>
<dbReference type="EMBL" id="WTUZ01000022">
    <property type="protein sequence ID" value="MZQ85323.1"/>
    <property type="molecule type" value="Genomic_DNA"/>
</dbReference>